<accession>A0ABQ9WID1</accession>
<keyword evidence="2" id="KW-1185">Reference proteome</keyword>
<protein>
    <submittedName>
        <fullName evidence="1">Uncharacterized protein</fullName>
    </submittedName>
</protein>
<sequence length="265" mass="28835">MRGCHTFRQILVAHGAEDSQWRGRTGRQCDSCGQHSGFASTSVRQLLVQRCRVNGTGSHSDRGLREGRVAYYGLKKEARLEIPRQKSTISLNAAVLASAALTAMGQGSRGICGKGGSVLNQPHMHSAGLSQLLFCRFKGISLQFKVFSGGSFESFPGQIKLPRWAATPLYYLGTTRKASLRSHILHSFILENLTDAVNDYVLCAPKAWLSSILSRASLFAPAPAPPGMTISSTAQQVQPLPPEAHLHIAKSQPLGYFHLRTLKLL</sequence>
<reference evidence="1 2" key="1">
    <citation type="submission" date="2023-05" db="EMBL/GenBank/DDBJ databases">
        <title>B98-5 Cell Line De Novo Hybrid Assembly: An Optical Mapping Approach.</title>
        <authorList>
            <person name="Kananen K."/>
            <person name="Auerbach J.A."/>
            <person name="Kautto E."/>
            <person name="Blachly J.S."/>
        </authorList>
    </citation>
    <scope>NUCLEOTIDE SEQUENCE [LARGE SCALE GENOMIC DNA]</scope>
    <source>
        <strain evidence="1">B95-8</strain>
        <tissue evidence="1">Cell line</tissue>
    </source>
</reference>
<dbReference type="EMBL" id="JASSZA010000001">
    <property type="protein sequence ID" value="KAK2121225.1"/>
    <property type="molecule type" value="Genomic_DNA"/>
</dbReference>
<proteinExistence type="predicted"/>
<comment type="caution">
    <text evidence="1">The sequence shown here is derived from an EMBL/GenBank/DDBJ whole genome shotgun (WGS) entry which is preliminary data.</text>
</comment>
<organism evidence="1 2">
    <name type="scientific">Saguinus oedipus</name>
    <name type="common">Cotton-top tamarin</name>
    <name type="synonym">Oedipomidas oedipus</name>
    <dbReference type="NCBI Taxonomy" id="9490"/>
    <lineage>
        <taxon>Eukaryota</taxon>
        <taxon>Metazoa</taxon>
        <taxon>Chordata</taxon>
        <taxon>Craniata</taxon>
        <taxon>Vertebrata</taxon>
        <taxon>Euteleostomi</taxon>
        <taxon>Mammalia</taxon>
        <taxon>Eutheria</taxon>
        <taxon>Euarchontoglires</taxon>
        <taxon>Primates</taxon>
        <taxon>Haplorrhini</taxon>
        <taxon>Platyrrhini</taxon>
        <taxon>Cebidae</taxon>
        <taxon>Callitrichinae</taxon>
        <taxon>Saguinus</taxon>
    </lineage>
</organism>
<evidence type="ECO:0000313" key="2">
    <source>
        <dbReference type="Proteomes" id="UP001266305"/>
    </source>
</evidence>
<dbReference type="Proteomes" id="UP001266305">
    <property type="component" value="Unassembled WGS sequence"/>
</dbReference>
<evidence type="ECO:0000313" key="1">
    <source>
        <dbReference type="EMBL" id="KAK2121225.1"/>
    </source>
</evidence>
<gene>
    <name evidence="1" type="ORF">P7K49_002611</name>
</gene>
<name>A0ABQ9WID1_SAGOE</name>